<dbReference type="InterPro" id="IPR027437">
    <property type="entry name" value="Rbsml_uS13_C"/>
</dbReference>
<dbReference type="Pfam" id="PF00060">
    <property type="entry name" value="Lig_chan"/>
    <property type="match status" value="1"/>
</dbReference>
<dbReference type="GO" id="GO:0005737">
    <property type="term" value="C:cytoplasm"/>
    <property type="evidence" value="ECO:0007669"/>
    <property type="project" value="UniProtKB-SubCell"/>
</dbReference>
<keyword evidence="14 26" id="KW-0472">Membrane</keyword>
<dbReference type="GO" id="GO:0006412">
    <property type="term" value="P:translation"/>
    <property type="evidence" value="ECO:0007669"/>
    <property type="project" value="InterPro"/>
</dbReference>
<comment type="similarity">
    <text evidence="4">Belongs to the universal ribosomal protein uS13 family.</text>
</comment>
<dbReference type="Gene3D" id="2.120.10.80">
    <property type="entry name" value="Kelch-type beta propeller"/>
    <property type="match status" value="1"/>
</dbReference>
<evidence type="ECO:0000256" key="18">
    <source>
        <dbReference type="ARBA" id="ARBA00023286"/>
    </source>
</evidence>
<evidence type="ECO:0000313" key="29">
    <source>
        <dbReference type="Proteomes" id="UP000225706"/>
    </source>
</evidence>
<feature type="binding site" evidence="22">
    <location>
        <position position="547"/>
    </location>
    <ligand>
        <name>L-glutamate</name>
        <dbReference type="ChEBI" id="CHEBI:29985"/>
    </ligand>
</feature>
<dbReference type="STRING" id="50429.A0A2B4RMV7"/>
<feature type="site" description="Interaction with the cone snail toxin Con-ikot-ikot" evidence="23">
    <location>
        <position position="553"/>
    </location>
</feature>
<evidence type="ECO:0000256" key="20">
    <source>
        <dbReference type="ARBA" id="ARBA00035166"/>
    </source>
</evidence>
<keyword evidence="18" id="KW-1071">Ligand-gated ion channel</keyword>
<dbReference type="SMART" id="SM00612">
    <property type="entry name" value="Kelch"/>
    <property type="match status" value="6"/>
</dbReference>
<dbReference type="OrthoDB" id="1702480at2759"/>
<dbReference type="SMART" id="SM00875">
    <property type="entry name" value="BACK"/>
    <property type="match status" value="1"/>
</dbReference>
<keyword evidence="6" id="KW-0813">Transport</keyword>
<dbReference type="GO" id="GO:0038023">
    <property type="term" value="F:signaling receptor activity"/>
    <property type="evidence" value="ECO:0007669"/>
    <property type="project" value="InterPro"/>
</dbReference>
<evidence type="ECO:0000256" key="23">
    <source>
        <dbReference type="PIRSR" id="PIRSR601508-2"/>
    </source>
</evidence>
<keyword evidence="10" id="KW-0833">Ubl conjugation pathway</keyword>
<dbReference type="FunFam" id="3.40.190.10:FF:000024">
    <property type="entry name" value="Glutamate receptor, ionotropic, delta 1"/>
    <property type="match status" value="1"/>
</dbReference>
<dbReference type="InterPro" id="IPR001508">
    <property type="entry name" value="Iono_Glu_rcpt_met"/>
</dbReference>
<comment type="caution">
    <text evidence="28">The sequence shown here is derived from an EMBL/GenBank/DDBJ whole genome shotgun (WGS) entry which is preliminary data.</text>
</comment>
<name>A0A2B4RMV7_STYPI</name>
<feature type="compositionally biased region" description="Polar residues" evidence="25">
    <location>
        <begin position="724"/>
        <end position="741"/>
    </location>
</feature>
<evidence type="ECO:0000256" key="9">
    <source>
        <dbReference type="ARBA" id="ARBA00022737"/>
    </source>
</evidence>
<keyword evidence="24" id="KW-1015">Disulfide bond</keyword>
<evidence type="ECO:0000256" key="17">
    <source>
        <dbReference type="ARBA" id="ARBA00023274"/>
    </source>
</evidence>
<protein>
    <recommendedName>
        <fullName evidence="20">Small ribosomal subunit protein uS13</fullName>
    </recommendedName>
    <alternativeName>
        <fullName evidence="21">40S ribosomal protein S18</fullName>
    </alternativeName>
</protein>
<dbReference type="PANTHER" id="PTHR24412:SF451">
    <property type="entry name" value="KELCH-LIKE PROTEIN 20"/>
    <property type="match status" value="1"/>
</dbReference>
<dbReference type="InterPro" id="IPR011333">
    <property type="entry name" value="SKP1/BTB/POZ_sf"/>
</dbReference>
<feature type="region of interest" description="Disordered" evidence="25">
    <location>
        <begin position="716"/>
        <end position="765"/>
    </location>
</feature>
<dbReference type="FunFam" id="1.10.8.50:FF:000002">
    <property type="entry name" value="40S ribosomal protein S18"/>
    <property type="match status" value="1"/>
</dbReference>
<dbReference type="Pfam" id="PF00651">
    <property type="entry name" value="BTB"/>
    <property type="match status" value="1"/>
</dbReference>
<accession>A0A2B4RMV7</accession>
<keyword evidence="13" id="KW-0406">Ion transport</keyword>
<dbReference type="InterPro" id="IPR015915">
    <property type="entry name" value="Kelch-typ_b-propeller"/>
</dbReference>
<dbReference type="InterPro" id="IPR001892">
    <property type="entry name" value="Ribosomal_uS13"/>
</dbReference>
<evidence type="ECO:0000256" key="16">
    <source>
        <dbReference type="ARBA" id="ARBA00023180"/>
    </source>
</evidence>
<dbReference type="GO" id="GO:0016020">
    <property type="term" value="C:membrane"/>
    <property type="evidence" value="ECO:0007669"/>
    <property type="project" value="UniProtKB-SubCell"/>
</dbReference>
<comment type="pathway">
    <text evidence="3">Protein modification; protein ubiquitination.</text>
</comment>
<feature type="disulfide bond" evidence="24">
    <location>
        <begin position="607"/>
        <end position="660"/>
    </location>
</feature>
<evidence type="ECO:0000256" key="7">
    <source>
        <dbReference type="ARBA" id="ARBA00022490"/>
    </source>
</evidence>
<evidence type="ECO:0000256" key="25">
    <source>
        <dbReference type="SAM" id="MobiDB-lite"/>
    </source>
</evidence>
<evidence type="ECO:0000256" key="2">
    <source>
        <dbReference type="ARBA" id="ARBA00004496"/>
    </source>
</evidence>
<feature type="binding site" evidence="22">
    <location>
        <position position="366"/>
    </location>
    <ligand>
        <name>L-glutamate</name>
        <dbReference type="ChEBI" id="CHEBI:29985"/>
    </ligand>
</feature>
<dbReference type="Pfam" id="PF10613">
    <property type="entry name" value="Lig_chan-Glu_bd"/>
    <property type="match status" value="1"/>
</dbReference>
<dbReference type="InterPro" id="IPR028082">
    <property type="entry name" value="Peripla_BP_I"/>
</dbReference>
<dbReference type="SMART" id="SM00079">
    <property type="entry name" value="PBPe"/>
    <property type="match status" value="1"/>
</dbReference>
<dbReference type="InterPro" id="IPR019594">
    <property type="entry name" value="Glu/Gly-bd"/>
</dbReference>
<feature type="binding site" evidence="22">
    <location>
        <position position="371"/>
    </location>
    <ligand>
        <name>L-glutamate</name>
        <dbReference type="ChEBI" id="CHEBI:29985"/>
    </ligand>
</feature>
<evidence type="ECO:0000256" key="12">
    <source>
        <dbReference type="ARBA" id="ARBA00022989"/>
    </source>
</evidence>
<dbReference type="SUPFAM" id="SSF53850">
    <property type="entry name" value="Periplasmic binding protein-like II"/>
    <property type="match status" value="1"/>
</dbReference>
<dbReference type="FunFam" id="1.25.40.420:FF:000001">
    <property type="entry name" value="Kelch-like family member 12"/>
    <property type="match status" value="1"/>
</dbReference>
<feature type="transmembrane region" description="Helical" evidence="26">
    <location>
        <begin position="404"/>
        <end position="430"/>
    </location>
</feature>
<dbReference type="GO" id="GO:0003723">
    <property type="term" value="F:RNA binding"/>
    <property type="evidence" value="ECO:0007669"/>
    <property type="project" value="InterPro"/>
</dbReference>
<dbReference type="GO" id="GO:1990904">
    <property type="term" value="C:ribonucleoprotein complex"/>
    <property type="evidence" value="ECO:0007669"/>
    <property type="project" value="UniProtKB-KW"/>
</dbReference>
<evidence type="ECO:0000256" key="6">
    <source>
        <dbReference type="ARBA" id="ARBA00022448"/>
    </source>
</evidence>
<dbReference type="InterPro" id="IPR011705">
    <property type="entry name" value="BACK"/>
</dbReference>
<feature type="site" description="Crucial to convey clamshell closure to channel opening" evidence="23">
    <location>
        <position position="523"/>
    </location>
</feature>
<dbReference type="Gene3D" id="3.40.190.10">
    <property type="entry name" value="Periplasmic binding protein-like II"/>
    <property type="match status" value="2"/>
</dbReference>
<dbReference type="InterPro" id="IPR001320">
    <property type="entry name" value="Iontro_rcpt_C"/>
</dbReference>
<keyword evidence="16" id="KW-0325">Glycoprotein</keyword>
<dbReference type="Pfam" id="PF24681">
    <property type="entry name" value="Kelch_KLHDC2_KLHL20_DRC7"/>
    <property type="match status" value="1"/>
</dbReference>
<keyword evidence="8 26" id="KW-0812">Transmembrane</keyword>
<organism evidence="28 29">
    <name type="scientific">Stylophora pistillata</name>
    <name type="common">Smooth cauliflower coral</name>
    <dbReference type="NCBI Taxonomy" id="50429"/>
    <lineage>
        <taxon>Eukaryota</taxon>
        <taxon>Metazoa</taxon>
        <taxon>Cnidaria</taxon>
        <taxon>Anthozoa</taxon>
        <taxon>Hexacorallia</taxon>
        <taxon>Scleractinia</taxon>
        <taxon>Astrocoeniina</taxon>
        <taxon>Pocilloporidae</taxon>
        <taxon>Stylophora</taxon>
    </lineage>
</organism>
<evidence type="ECO:0000256" key="24">
    <source>
        <dbReference type="PIRSR" id="PIRSR601508-3"/>
    </source>
</evidence>
<proteinExistence type="inferred from homology"/>
<evidence type="ECO:0000256" key="1">
    <source>
        <dbReference type="ARBA" id="ARBA00004141"/>
    </source>
</evidence>
<dbReference type="Proteomes" id="UP000225706">
    <property type="component" value="Unassembled WGS sequence"/>
</dbReference>
<gene>
    <name evidence="28" type="primary">Klhl20</name>
    <name evidence="28" type="ORF">AWC38_SpisGene17998</name>
</gene>
<evidence type="ECO:0000256" key="5">
    <source>
        <dbReference type="ARBA" id="ARBA00022441"/>
    </source>
</evidence>
<sequence length="1484" mass="166318">MHTGYEKLAFDIISLDTKRTGNVFETPISSKENCNDDDDDTTFVVQITEVLTKIKTQEIKVLVLACGEQLVKTAFETAIKLGMVSEDFLWIGTEAVVQALNVTYDRQQRIPIGILNFVGVKLNMSEETIALKALHILASSIQVDSNDSTPVFSPPNGSCYGVHRWTSLKKLTSRCGQTSQSFTLNQQVFSDTYDILKLETNSVLRHSWRKIATYQTTGSFQFEENFLPKFNHKPGVVSKSLRIVGIEHGQYLYKVGDVIGCTEHGEHCTREKLRHNSLQPNCEIGVPCYEYSNISSNSSNPLRVFCVSGLMIDLLDLIQSKLSFSYELYLVPDGKYGAIDDATGLWNGMIGEVLYGKADMALGTITINAQRSKVVDFTTPYGEVGIGMVIANGVSAKPLITMEFLAPFGTSLWFAILLSILTIFLALWFLDRKTSGFYINNSSCFSKRAITESLNDKESITLLESMSYTWSTLVHVSAGSGFPRSLSARLVAIFFAFAMIILSSTYTANLAANKVKDDAEPPVTGIYDEKMINPPSGFHFGTLKSSSTEAYFKFNRDPRMRKIYDNMKDYNVENVQDGVEKVKSGEFSVYIDDHPYLEHMVSSQHDCSLRIVGESFGISGYGLVLAKVSTWTQAFSSRILQLSDENALSVLWNKWLVRKCLKKEDFERAPHRLSMYDYNGVFVLVAAGIFVSVLFVGIERKIASYQARRKIIAEESERSEDHTFSSTTPRENSDMQSSVMDGSSPPSFTPSTTYSNSELQLERCDDHQQQEINRPRMRHISDRHPKQLLDTLDSLRQCKELCDVVIKAGSKTLFAHRVILAACSPYFKAMFTGEMAESRKKEVTIQDVDETAMELLVDFAYNAEITVEEGNVQALLPAACLLQISEIQEICCEFLKRQLDPSNCLGIRAFADTHSCRELLRIADIFTHHNFQEVIESEEFLLLPVTQLLNILSSDELNIRSEEQVFTAVVNWVKYSVSERRCHLSQVLQHVRLPLLGPKFLVGVVGTDPLVKSDESCRDLVDEAKNYLLLPEQRLLMQGPRTRPRKPTKCTEVLFAVGGWCSGDAISSVERYEPQTNDWKMVATMSKRRCGVGVAVLDNLLYAVGGHDGSSYLNSVERYDPKTNQWSSDVSPTCTCRTSVGVAVLDGYMYAVGGQDGVSCLYIVEKYDPQDNRWFRVASMSSRRLGVGVAVLDGYLYAIGGSDGTSPLNTVEKYDPKTNRWSPVAPMGTRRKHLGAALFQDKLYVVGGRDDATELSSAECYDPKTNQWSPVVAMNSRRSGVGLAVVNGQLLAVGGFDGTTYLKTIEVFDQVSNQWKLYGGMNYRRLGGGVGVALVIPEKFQHILRVLNTNIDGKQKIMFALTSIKGVGRRYANLVCKKADVDMNKRAGELTDDEVERVVTIMQNPRQYKIPDWFLNRQKDIRDGKYSQILAKNLESKLRDDLERLKKIRAHRGLRHYWGLRVRGQHTKTTGRKGRTVGVAKKKN</sequence>
<evidence type="ECO:0000256" key="21">
    <source>
        <dbReference type="ARBA" id="ARBA00035468"/>
    </source>
</evidence>
<keyword evidence="9" id="KW-0677">Repeat</keyword>
<evidence type="ECO:0000256" key="15">
    <source>
        <dbReference type="ARBA" id="ARBA00023170"/>
    </source>
</evidence>
<keyword evidence="7" id="KW-0963">Cytoplasm</keyword>
<evidence type="ECO:0000256" key="13">
    <source>
        <dbReference type="ARBA" id="ARBA00023065"/>
    </source>
</evidence>
<dbReference type="CDD" id="cd18459">
    <property type="entry name" value="BACK_KLHL20"/>
    <property type="match status" value="1"/>
</dbReference>
<dbReference type="PANTHER" id="PTHR24412">
    <property type="entry name" value="KELCH PROTEIN"/>
    <property type="match status" value="1"/>
</dbReference>
<dbReference type="HAMAP" id="MF_01315">
    <property type="entry name" value="Ribosomal_uS13"/>
    <property type="match status" value="1"/>
</dbReference>
<evidence type="ECO:0000256" key="14">
    <source>
        <dbReference type="ARBA" id="ARBA00023136"/>
    </source>
</evidence>
<evidence type="ECO:0000256" key="3">
    <source>
        <dbReference type="ARBA" id="ARBA00004906"/>
    </source>
</evidence>
<evidence type="ECO:0000313" key="28">
    <source>
        <dbReference type="EMBL" id="PFX17668.1"/>
    </source>
</evidence>
<feature type="transmembrane region" description="Helical" evidence="26">
    <location>
        <begin position="678"/>
        <end position="698"/>
    </location>
</feature>
<dbReference type="GO" id="GO:0015276">
    <property type="term" value="F:ligand-gated monoatomic ion channel activity"/>
    <property type="evidence" value="ECO:0007669"/>
    <property type="project" value="InterPro"/>
</dbReference>
<dbReference type="Gene3D" id="3.40.50.2300">
    <property type="match status" value="1"/>
</dbReference>
<keyword evidence="15" id="KW-0675">Receptor</keyword>
<feature type="binding site" evidence="22">
    <location>
        <position position="593"/>
    </location>
    <ligand>
        <name>L-glutamate</name>
        <dbReference type="ChEBI" id="CHEBI:29985"/>
    </ligand>
</feature>
<dbReference type="FunFam" id="3.30.710.10:FF:000001">
    <property type="entry name" value="Kelch-like family member 20"/>
    <property type="match status" value="1"/>
</dbReference>
<dbReference type="SUPFAM" id="SSF53822">
    <property type="entry name" value="Periplasmic binding protein-like I"/>
    <property type="match status" value="1"/>
</dbReference>
<dbReference type="InterPro" id="IPR018269">
    <property type="entry name" value="Ribosomal_uS13_CS"/>
</dbReference>
<dbReference type="InterPro" id="IPR000210">
    <property type="entry name" value="BTB/POZ_dom"/>
</dbReference>
<keyword evidence="11" id="KW-0689">Ribosomal protein</keyword>
<dbReference type="NCBIfam" id="NF003140">
    <property type="entry name" value="PRK04053.1"/>
    <property type="match status" value="1"/>
</dbReference>
<evidence type="ECO:0000256" key="8">
    <source>
        <dbReference type="ARBA" id="ARBA00022692"/>
    </source>
</evidence>
<keyword evidence="17" id="KW-0687">Ribonucleoprotein</keyword>
<evidence type="ECO:0000256" key="4">
    <source>
        <dbReference type="ARBA" id="ARBA00008080"/>
    </source>
</evidence>
<feature type="binding site" evidence="22">
    <location>
        <position position="548"/>
    </location>
    <ligand>
        <name>L-glutamate</name>
        <dbReference type="ChEBI" id="CHEBI:29985"/>
    </ligand>
</feature>
<dbReference type="SUPFAM" id="SSF54695">
    <property type="entry name" value="POZ domain"/>
    <property type="match status" value="1"/>
</dbReference>
<dbReference type="Pfam" id="PF00416">
    <property type="entry name" value="Ribosomal_S13"/>
    <property type="match status" value="1"/>
</dbReference>
<evidence type="ECO:0000259" key="27">
    <source>
        <dbReference type="PROSITE" id="PS50097"/>
    </source>
</evidence>
<dbReference type="Pfam" id="PF07707">
    <property type="entry name" value="BACK"/>
    <property type="match status" value="1"/>
</dbReference>
<dbReference type="PRINTS" id="PR00177">
    <property type="entry name" value="NMDARECEPTOR"/>
</dbReference>
<dbReference type="InterPro" id="IPR011043">
    <property type="entry name" value="Gal_Oxase/kelch_b-propeller"/>
</dbReference>
<dbReference type="PROSITE" id="PS50159">
    <property type="entry name" value="RIBOSOMAL_S13_2"/>
    <property type="match status" value="1"/>
</dbReference>
<keyword evidence="5" id="KW-0880">Kelch repeat</keyword>
<dbReference type="InterPro" id="IPR010979">
    <property type="entry name" value="Ribosomal_uS13-like_H2TH"/>
</dbReference>
<dbReference type="PROSITE" id="PS00646">
    <property type="entry name" value="RIBOSOMAL_S13_1"/>
    <property type="match status" value="1"/>
</dbReference>
<dbReference type="GO" id="GO:0005840">
    <property type="term" value="C:ribosome"/>
    <property type="evidence" value="ECO:0007669"/>
    <property type="project" value="UniProtKB-KW"/>
</dbReference>
<evidence type="ECO:0000256" key="19">
    <source>
        <dbReference type="ARBA" id="ARBA00023303"/>
    </source>
</evidence>
<dbReference type="GO" id="GO:0003735">
    <property type="term" value="F:structural constituent of ribosome"/>
    <property type="evidence" value="ECO:0007669"/>
    <property type="project" value="InterPro"/>
</dbReference>
<dbReference type="SUPFAM" id="SSF46946">
    <property type="entry name" value="S13-like H2TH domain"/>
    <property type="match status" value="1"/>
</dbReference>
<dbReference type="InterPro" id="IPR006652">
    <property type="entry name" value="Kelch_1"/>
</dbReference>
<evidence type="ECO:0000256" key="11">
    <source>
        <dbReference type="ARBA" id="ARBA00022980"/>
    </source>
</evidence>
<dbReference type="FunFam" id="4.10.910.10:FF:000002">
    <property type="entry name" value="40S ribosomal protein S18"/>
    <property type="match status" value="1"/>
</dbReference>
<keyword evidence="12 26" id="KW-1133">Transmembrane helix</keyword>
<dbReference type="Gene3D" id="1.10.8.50">
    <property type="match status" value="1"/>
</dbReference>
<dbReference type="EMBL" id="LSMT01000457">
    <property type="protein sequence ID" value="PFX17668.1"/>
    <property type="molecule type" value="Genomic_DNA"/>
</dbReference>
<dbReference type="Gene3D" id="4.10.910.10">
    <property type="entry name" value="30s ribosomal protein s13, domain 2"/>
    <property type="match status" value="1"/>
</dbReference>
<dbReference type="Gene3D" id="3.30.710.10">
    <property type="entry name" value="Potassium Channel Kv1.1, Chain A"/>
    <property type="match status" value="1"/>
</dbReference>
<evidence type="ECO:0000256" key="26">
    <source>
        <dbReference type="SAM" id="Phobius"/>
    </source>
</evidence>
<feature type="domain" description="BTB" evidence="27">
    <location>
        <begin position="802"/>
        <end position="869"/>
    </location>
</feature>
<evidence type="ECO:0000256" key="10">
    <source>
        <dbReference type="ARBA" id="ARBA00022786"/>
    </source>
</evidence>
<dbReference type="PROSITE" id="PS50097">
    <property type="entry name" value="BTB"/>
    <property type="match status" value="1"/>
</dbReference>
<dbReference type="SMART" id="SM00918">
    <property type="entry name" value="Lig_chan-Glu_bd"/>
    <property type="match status" value="1"/>
</dbReference>
<dbReference type="SMART" id="SM00225">
    <property type="entry name" value="BTB"/>
    <property type="match status" value="1"/>
</dbReference>
<keyword evidence="29" id="KW-1185">Reference proteome</keyword>
<keyword evidence="19" id="KW-0407">Ion channel</keyword>
<comment type="subcellular location">
    <subcellularLocation>
        <location evidence="2">Cytoplasm</location>
    </subcellularLocation>
    <subcellularLocation>
        <location evidence="1">Membrane</location>
        <topology evidence="1">Multi-pass membrane protein</topology>
    </subcellularLocation>
</comment>
<dbReference type="Pfam" id="PF01344">
    <property type="entry name" value="Kelch_1"/>
    <property type="match status" value="2"/>
</dbReference>
<dbReference type="SUPFAM" id="SSF50965">
    <property type="entry name" value="Galactose oxidase, central domain"/>
    <property type="match status" value="1"/>
</dbReference>
<reference evidence="29" key="1">
    <citation type="journal article" date="2017" name="bioRxiv">
        <title>Comparative analysis of the genomes of Stylophora pistillata and Acropora digitifera provides evidence for extensive differences between species of corals.</title>
        <authorList>
            <person name="Voolstra C.R."/>
            <person name="Li Y."/>
            <person name="Liew Y.J."/>
            <person name="Baumgarten S."/>
            <person name="Zoccola D."/>
            <person name="Flot J.-F."/>
            <person name="Tambutte S."/>
            <person name="Allemand D."/>
            <person name="Aranda M."/>
        </authorList>
    </citation>
    <scope>NUCLEOTIDE SEQUENCE [LARGE SCALE GENOMIC DNA]</scope>
</reference>
<dbReference type="Gene3D" id="1.25.40.420">
    <property type="match status" value="1"/>
</dbReference>
<feature type="compositionally biased region" description="Low complexity" evidence="25">
    <location>
        <begin position="743"/>
        <end position="757"/>
    </location>
</feature>
<evidence type="ECO:0000256" key="22">
    <source>
        <dbReference type="PIRSR" id="PIRSR601508-1"/>
    </source>
</evidence>